<comment type="caution">
    <text evidence="2">The sequence shown here is derived from an EMBL/GenBank/DDBJ whole genome shotgun (WGS) entry which is preliminary data.</text>
</comment>
<reference evidence="2" key="1">
    <citation type="submission" date="2007-11" db="EMBL/GenBank/DDBJ databases">
        <authorList>
            <person name="Fulton L."/>
            <person name="Clifton S."/>
            <person name="Fulton B."/>
            <person name="Xu J."/>
            <person name="Minx P."/>
            <person name="Pepin K.H."/>
            <person name="Johnson M."/>
            <person name="Thiruvilangam P."/>
            <person name="Bhonagiri V."/>
            <person name="Nash W.E."/>
            <person name="Mardis E.R."/>
            <person name="Wilson R.K."/>
        </authorList>
    </citation>
    <scope>NUCLEOTIDE SEQUENCE [LARGE SCALE GENOMIC DNA]</scope>
    <source>
        <strain evidence="2">DSM 14662</strain>
    </source>
</reference>
<dbReference type="HOGENOM" id="CLU_3211594_0_0_9"/>
<dbReference type="EMBL" id="ABAX03000013">
    <property type="protein sequence ID" value="EDR97352.1"/>
    <property type="molecule type" value="Genomic_DNA"/>
</dbReference>
<organism evidence="2 3">
    <name type="scientific">Anaerostipes caccae (strain DSM 14662 / CCUG 47493 / JCM 13470 / NCIMB 13811 / L1-92)</name>
    <dbReference type="NCBI Taxonomy" id="411490"/>
    <lineage>
        <taxon>Bacteria</taxon>
        <taxon>Bacillati</taxon>
        <taxon>Bacillota</taxon>
        <taxon>Clostridia</taxon>
        <taxon>Lachnospirales</taxon>
        <taxon>Lachnospiraceae</taxon>
        <taxon>Anaerostipes</taxon>
    </lineage>
</organism>
<keyword evidence="1" id="KW-0812">Transmembrane</keyword>
<dbReference type="Proteomes" id="UP000004935">
    <property type="component" value="Unassembled WGS sequence"/>
</dbReference>
<reference evidence="2" key="2">
    <citation type="submission" date="2013-11" db="EMBL/GenBank/DDBJ databases">
        <title>Draft genome sequence of Anaerostipes caccae (DSM 14662).</title>
        <authorList>
            <person name="Sudarsanam P."/>
            <person name="Ley R."/>
            <person name="Guruge J."/>
            <person name="Turnbaugh P.J."/>
            <person name="Mahowald M."/>
            <person name="Liep D."/>
            <person name="Gordon J."/>
        </authorList>
    </citation>
    <scope>NUCLEOTIDE SEQUENCE</scope>
    <source>
        <strain evidence="2">DSM 14662</strain>
    </source>
</reference>
<proteinExistence type="predicted"/>
<evidence type="ECO:0000313" key="2">
    <source>
        <dbReference type="EMBL" id="EDR97352.1"/>
    </source>
</evidence>
<keyword evidence="1" id="KW-1133">Transmembrane helix</keyword>
<sequence>MDILYNLLPTAIFIISFLIKAILCTALIATTVLLFKIYKILKSK</sequence>
<dbReference type="AlphaFoldDB" id="B0MEG5"/>
<keyword evidence="1" id="KW-0472">Membrane</keyword>
<accession>B0MEG5</accession>
<keyword evidence="3" id="KW-1185">Reference proteome</keyword>
<feature type="transmembrane region" description="Helical" evidence="1">
    <location>
        <begin position="12"/>
        <end position="35"/>
    </location>
</feature>
<dbReference type="STRING" id="411490.ANACAC_01959"/>
<evidence type="ECO:0000256" key="1">
    <source>
        <dbReference type="SAM" id="Phobius"/>
    </source>
</evidence>
<gene>
    <name evidence="2" type="ORF">ANACAC_01959</name>
</gene>
<name>B0MEG5_ANACD</name>
<evidence type="ECO:0000313" key="3">
    <source>
        <dbReference type="Proteomes" id="UP000004935"/>
    </source>
</evidence>
<protein>
    <submittedName>
        <fullName evidence="2">Uncharacterized protein</fullName>
    </submittedName>
</protein>